<gene>
    <name evidence="2" type="ORF">AYI68_g6323</name>
</gene>
<reference evidence="2 3" key="1">
    <citation type="journal article" date="2016" name="Mol. Biol. Evol.">
        <title>Genome-Wide Survey of Gut Fungi (Harpellales) Reveals the First Horizontally Transferred Ubiquitin Gene from a Mosquito Host.</title>
        <authorList>
            <person name="Wang Y."/>
            <person name="White M.M."/>
            <person name="Kvist S."/>
            <person name="Moncalvo J.M."/>
        </authorList>
    </citation>
    <scope>NUCLEOTIDE SEQUENCE [LARGE SCALE GENOMIC DNA]</scope>
    <source>
        <strain evidence="2 3">ALG-7-W6</strain>
    </source>
</reference>
<evidence type="ECO:0000313" key="3">
    <source>
        <dbReference type="Proteomes" id="UP000187455"/>
    </source>
</evidence>
<dbReference type="InterPro" id="IPR011008">
    <property type="entry name" value="Dimeric_a/b-barrel"/>
</dbReference>
<comment type="caution">
    <text evidence="2">The sequence shown here is derived from an EMBL/GenBank/DDBJ whole genome shotgun (WGS) entry which is preliminary data.</text>
</comment>
<dbReference type="PANTHER" id="PTHR33606:SF3">
    <property type="entry name" value="PROTEIN YCII"/>
    <property type="match status" value="1"/>
</dbReference>
<keyword evidence="3" id="KW-1185">Reference proteome</keyword>
<evidence type="ECO:0000259" key="1">
    <source>
        <dbReference type="Pfam" id="PF03795"/>
    </source>
</evidence>
<dbReference type="InterPro" id="IPR051807">
    <property type="entry name" value="Sec-metab_biosynth-assoc"/>
</dbReference>
<organism evidence="2 3">
    <name type="scientific">Smittium mucronatum</name>
    <dbReference type="NCBI Taxonomy" id="133383"/>
    <lineage>
        <taxon>Eukaryota</taxon>
        <taxon>Fungi</taxon>
        <taxon>Fungi incertae sedis</taxon>
        <taxon>Zoopagomycota</taxon>
        <taxon>Kickxellomycotina</taxon>
        <taxon>Harpellomycetes</taxon>
        <taxon>Harpellales</taxon>
        <taxon>Legeriomycetaceae</taxon>
        <taxon>Smittium</taxon>
    </lineage>
</organism>
<name>A0A1R0GRV2_9FUNG</name>
<dbReference type="PANTHER" id="PTHR33606">
    <property type="entry name" value="PROTEIN YCII"/>
    <property type="match status" value="1"/>
</dbReference>
<sequence>MVQRKFLAYVHDFTDEDCINRRLSVREQHIANNSELKKEGKSLILGGAVTDKDGIMRGSSLVYLAKDRAEVLSLMQKDIYVKARVWNMATAAIFDMTNEFSLLN</sequence>
<dbReference type="AlphaFoldDB" id="A0A1R0GRV2"/>
<dbReference type="Proteomes" id="UP000187455">
    <property type="component" value="Unassembled WGS sequence"/>
</dbReference>
<evidence type="ECO:0000313" key="2">
    <source>
        <dbReference type="EMBL" id="OLY79605.1"/>
    </source>
</evidence>
<dbReference type="InterPro" id="IPR005545">
    <property type="entry name" value="YCII"/>
</dbReference>
<accession>A0A1R0GRV2</accession>
<dbReference type="Gene3D" id="3.30.70.1060">
    <property type="entry name" value="Dimeric alpha+beta barrel"/>
    <property type="match status" value="1"/>
</dbReference>
<protein>
    <recommendedName>
        <fullName evidence="1">YCII-related domain-containing protein</fullName>
    </recommendedName>
</protein>
<dbReference type="SUPFAM" id="SSF54909">
    <property type="entry name" value="Dimeric alpha+beta barrel"/>
    <property type="match status" value="1"/>
</dbReference>
<dbReference type="OrthoDB" id="5519740at2759"/>
<feature type="domain" description="YCII-related" evidence="1">
    <location>
        <begin position="15"/>
        <end position="86"/>
    </location>
</feature>
<proteinExistence type="predicted"/>
<dbReference type="Pfam" id="PF03795">
    <property type="entry name" value="YCII"/>
    <property type="match status" value="1"/>
</dbReference>
<dbReference type="EMBL" id="LSSL01004249">
    <property type="protein sequence ID" value="OLY79605.1"/>
    <property type="molecule type" value="Genomic_DNA"/>
</dbReference>